<proteinExistence type="predicted"/>
<dbReference type="InterPro" id="IPR051532">
    <property type="entry name" value="Ester_Hydrolysis_Enzymes"/>
</dbReference>
<dbReference type="Pfam" id="PF13472">
    <property type="entry name" value="Lipase_GDSL_2"/>
    <property type="match status" value="1"/>
</dbReference>
<gene>
    <name evidence="4" type="ORF">G3M56_013900</name>
</gene>
<protein>
    <recommendedName>
        <fullName evidence="6">SGNH hydrolase-type esterase domain-containing protein</fullName>
    </recommendedName>
</protein>
<dbReference type="PROSITE" id="PS01098">
    <property type="entry name" value="LIPASE_GDSL_SER"/>
    <property type="match status" value="1"/>
</dbReference>
<keyword evidence="1" id="KW-0378">Hydrolase</keyword>
<dbReference type="InterPro" id="IPR005181">
    <property type="entry name" value="SASA"/>
</dbReference>
<feature type="domain" description="Sialate O-acetylesterase" evidence="2">
    <location>
        <begin position="29"/>
        <end position="280"/>
    </location>
</feature>
<dbReference type="Proteomes" id="UP000475117">
    <property type="component" value="Chromosome"/>
</dbReference>
<name>A0A6B3LDG8_9BACT</name>
<dbReference type="KEGG" id="soa:G3M56_013900"/>
<dbReference type="Pfam" id="PF03629">
    <property type="entry name" value="SASA"/>
    <property type="match status" value="1"/>
</dbReference>
<dbReference type="Gene3D" id="3.40.50.1110">
    <property type="entry name" value="SGNH hydrolase"/>
    <property type="match status" value="2"/>
</dbReference>
<evidence type="ECO:0008006" key="6">
    <source>
        <dbReference type="Google" id="ProtNLM"/>
    </source>
</evidence>
<dbReference type="PANTHER" id="PTHR30383">
    <property type="entry name" value="THIOESTERASE 1/PROTEASE 1/LYSOPHOSPHOLIPASE L1"/>
    <property type="match status" value="1"/>
</dbReference>
<dbReference type="InterPro" id="IPR036514">
    <property type="entry name" value="SGNH_hydro_sf"/>
</dbReference>
<dbReference type="PANTHER" id="PTHR30383:SF2">
    <property type="entry name" value="CELLULOSE-BINDING PROTEIN"/>
    <property type="match status" value="1"/>
</dbReference>
<feature type="domain" description="SGNH hydrolase-type esterase" evidence="3">
    <location>
        <begin position="432"/>
        <end position="542"/>
    </location>
</feature>
<keyword evidence="5" id="KW-1185">Reference proteome</keyword>
<dbReference type="GO" id="GO:0006629">
    <property type="term" value="P:lipid metabolic process"/>
    <property type="evidence" value="ECO:0007669"/>
    <property type="project" value="InterPro"/>
</dbReference>
<dbReference type="RefSeq" id="WP_164365320.1">
    <property type="nucleotide sequence ID" value="NZ_CP066776.1"/>
</dbReference>
<reference evidence="4 5" key="1">
    <citation type="submission" date="2020-12" db="EMBL/GenBank/DDBJ databases">
        <title>Sulforoseuscoccus oceanibium gen. nov., sp. nov., a representative of the phylum Verrucomicrobia with special cytoplasmic membrane, and proposal of Sulforoseuscoccusaceae fam. nov.</title>
        <authorList>
            <person name="Xi F."/>
        </authorList>
    </citation>
    <scope>NUCLEOTIDE SEQUENCE [LARGE SCALE GENOMIC DNA]</scope>
    <source>
        <strain evidence="4 5">T37</strain>
    </source>
</reference>
<sequence length="1077" mass="115447">MNRISRILALTACTTLAAPLTSAYAEHYKLFVLTGQSNSLGTTNGGESDPSSGSDPADSHIKFAWRNVQNATTTIGHSGQTLDPATTTADFTTLQDQQGGVYGGSATHWGPEISFGRNLFKAGVRNFGIIKASRGGGGNTFWDKSAGGHMYTDVVDTVTEATADLTADGHTFEIVGLLYFQGESNTAAEASVAGSRFKTLVDNLRSDLPNAASLHGLIGGIAKSGSEEDTTRAQHAAIAASTSYISYFDNVDQTANYSPDGLHFNKQGKLTIGQRFANAAFDAGIVSRHYGRLVFIGDSITQGGNGDHPSYRYQVFKNLANANVPADAATGYQFVGSVTGAHTTASGGGNVTTPDVNGQSFSNVHEGHYGWRVSWEVGRVALPAGRRSGNRGEGTLLNWTGQANPQEYDLDSIGNKVPYPDPAASDTGNTGTTYTPDTAVIKIGINDIADGVAVTQIRDDIGTMIDQLQAANANVRIFLSQVLYINKGAALNAKVDELNALLPSLAADKTTSTSPIWVIETNTGFNPVTQTFDQVHPNADGEAYVGNRISGGLALIEMPVPGGVTALPLQEKDSNDLGSAKFEGTDIWNTGSFATGWISNGNPGATAADDNDIRITHPGDAIAHWIEGTNTGWSDINDGIWTWEARFKFDALPNGFIVWLGTGEDAIFIELYADRTQDTGGQSFNVAHNNTDGQFHTFRVTHDPNTNRYHVWRDDVQLTPAGGAPYDGPTDDERMILGDFTGSSFGDGYSVTVDYVMYRGGYEGNEIHNGTSFINSWTNAQNALTATIVNSTDLQLVNPGSGPAWLEGENTDWATKNDSYWTWESRIKCDNVANGFIIWLETGAKAIQVALFPDRTEDLGANSFSISHNNVDGEFHTFRIGYDAAREVYHVWRDGERLTNTQGATPDANVLTQRMILGDYTTGPFGNNFDVTIDYIRTDSGNSYLPLTADADKDGLPDLWEDRYYGSLTGASATADDDADGRNNLDEYTADTNPTDSNSTLTVTSTVNSAEGTWNLTVPKSSTARRYTLKKSVDLGIADPWAAVPGQGPITGNGSNLVFQDTPTGNRTFYKVEVSHP</sequence>
<evidence type="ECO:0000313" key="4">
    <source>
        <dbReference type="EMBL" id="QQL44940.1"/>
    </source>
</evidence>
<organism evidence="4 5">
    <name type="scientific">Sulfuriroseicoccus oceanibius</name>
    <dbReference type="NCBI Taxonomy" id="2707525"/>
    <lineage>
        <taxon>Bacteria</taxon>
        <taxon>Pseudomonadati</taxon>
        <taxon>Verrucomicrobiota</taxon>
        <taxon>Verrucomicrobiia</taxon>
        <taxon>Verrucomicrobiales</taxon>
        <taxon>Verrucomicrobiaceae</taxon>
        <taxon>Sulfuriroseicoccus</taxon>
    </lineage>
</organism>
<dbReference type="EMBL" id="CP066776">
    <property type="protein sequence ID" value="QQL44940.1"/>
    <property type="molecule type" value="Genomic_DNA"/>
</dbReference>
<evidence type="ECO:0000259" key="3">
    <source>
        <dbReference type="Pfam" id="PF13472"/>
    </source>
</evidence>
<evidence type="ECO:0000259" key="2">
    <source>
        <dbReference type="Pfam" id="PF03629"/>
    </source>
</evidence>
<dbReference type="AlphaFoldDB" id="A0A6B3LDG8"/>
<evidence type="ECO:0000256" key="1">
    <source>
        <dbReference type="ARBA" id="ARBA00022801"/>
    </source>
</evidence>
<dbReference type="InterPro" id="IPR013830">
    <property type="entry name" value="SGNH_hydro"/>
</dbReference>
<dbReference type="InterPro" id="IPR008265">
    <property type="entry name" value="Lipase_GDSL_AS"/>
</dbReference>
<accession>A0A6B3LDG8</accession>
<dbReference type="GO" id="GO:0004622">
    <property type="term" value="F:phosphatidylcholine lysophospholipase activity"/>
    <property type="evidence" value="ECO:0007669"/>
    <property type="project" value="TreeGrafter"/>
</dbReference>
<dbReference type="SUPFAM" id="SSF52266">
    <property type="entry name" value="SGNH hydrolase"/>
    <property type="match status" value="2"/>
</dbReference>
<evidence type="ECO:0000313" key="5">
    <source>
        <dbReference type="Proteomes" id="UP000475117"/>
    </source>
</evidence>